<dbReference type="Gene3D" id="1.20.120.530">
    <property type="entry name" value="GntR ligand-binding domain-like"/>
    <property type="match status" value="1"/>
</dbReference>
<dbReference type="Pfam" id="PF00392">
    <property type="entry name" value="GntR"/>
    <property type="match status" value="1"/>
</dbReference>
<evidence type="ECO:0000313" key="5">
    <source>
        <dbReference type="EMBL" id="PRY31646.1"/>
    </source>
</evidence>
<gene>
    <name evidence="5" type="ORF">CLV43_12252</name>
</gene>
<dbReference type="EMBL" id="PVTF01000022">
    <property type="protein sequence ID" value="PRY31646.1"/>
    <property type="molecule type" value="Genomic_DNA"/>
</dbReference>
<keyword evidence="3" id="KW-0804">Transcription</keyword>
<dbReference type="SMART" id="SM00345">
    <property type="entry name" value="HTH_GNTR"/>
    <property type="match status" value="1"/>
</dbReference>
<evidence type="ECO:0000256" key="1">
    <source>
        <dbReference type="ARBA" id="ARBA00023015"/>
    </source>
</evidence>
<dbReference type="InterPro" id="IPR000524">
    <property type="entry name" value="Tscrpt_reg_HTH_GntR"/>
</dbReference>
<dbReference type="AlphaFoldDB" id="A0A2T0SE03"/>
<dbReference type="PROSITE" id="PS50949">
    <property type="entry name" value="HTH_GNTR"/>
    <property type="match status" value="1"/>
</dbReference>
<keyword evidence="1" id="KW-0805">Transcription regulation</keyword>
<name>A0A2T0SE03_9PSEU</name>
<dbReference type="GO" id="GO:0003677">
    <property type="term" value="F:DNA binding"/>
    <property type="evidence" value="ECO:0007669"/>
    <property type="project" value="UniProtKB-KW"/>
</dbReference>
<evidence type="ECO:0000256" key="3">
    <source>
        <dbReference type="ARBA" id="ARBA00023163"/>
    </source>
</evidence>
<reference evidence="5 6" key="1">
    <citation type="submission" date="2018-03" db="EMBL/GenBank/DDBJ databases">
        <title>Genomic Encyclopedia of Archaeal and Bacterial Type Strains, Phase II (KMG-II): from individual species to whole genera.</title>
        <authorList>
            <person name="Goeker M."/>
        </authorList>
    </citation>
    <scope>NUCLEOTIDE SEQUENCE [LARGE SCALE GENOMIC DNA]</scope>
    <source>
        <strain evidence="5 6">DSM 44720</strain>
    </source>
</reference>
<organism evidence="5 6">
    <name type="scientific">Umezawaea tangerina</name>
    <dbReference type="NCBI Taxonomy" id="84725"/>
    <lineage>
        <taxon>Bacteria</taxon>
        <taxon>Bacillati</taxon>
        <taxon>Actinomycetota</taxon>
        <taxon>Actinomycetes</taxon>
        <taxon>Pseudonocardiales</taxon>
        <taxon>Pseudonocardiaceae</taxon>
        <taxon>Umezawaea</taxon>
    </lineage>
</organism>
<dbReference type="SMART" id="SM00895">
    <property type="entry name" value="FCD"/>
    <property type="match status" value="1"/>
</dbReference>
<dbReference type="InterPro" id="IPR011711">
    <property type="entry name" value="GntR_C"/>
</dbReference>
<dbReference type="Gene3D" id="1.10.10.10">
    <property type="entry name" value="Winged helix-like DNA-binding domain superfamily/Winged helix DNA-binding domain"/>
    <property type="match status" value="1"/>
</dbReference>
<feature type="domain" description="HTH gntR-type" evidence="4">
    <location>
        <begin position="9"/>
        <end position="76"/>
    </location>
</feature>
<evidence type="ECO:0000259" key="4">
    <source>
        <dbReference type="PROSITE" id="PS50949"/>
    </source>
</evidence>
<dbReference type="SUPFAM" id="SSF46785">
    <property type="entry name" value="Winged helix' DNA-binding domain"/>
    <property type="match status" value="1"/>
</dbReference>
<dbReference type="SUPFAM" id="SSF48008">
    <property type="entry name" value="GntR ligand-binding domain-like"/>
    <property type="match status" value="1"/>
</dbReference>
<dbReference type="PANTHER" id="PTHR43537:SF5">
    <property type="entry name" value="UXU OPERON TRANSCRIPTIONAL REGULATOR"/>
    <property type="match status" value="1"/>
</dbReference>
<keyword evidence="6" id="KW-1185">Reference proteome</keyword>
<dbReference type="InterPro" id="IPR008920">
    <property type="entry name" value="TF_FadR/GntR_C"/>
</dbReference>
<dbReference type="GO" id="GO:0003700">
    <property type="term" value="F:DNA-binding transcription factor activity"/>
    <property type="evidence" value="ECO:0007669"/>
    <property type="project" value="InterPro"/>
</dbReference>
<dbReference type="InterPro" id="IPR036390">
    <property type="entry name" value="WH_DNA-bd_sf"/>
</dbReference>
<dbReference type="Pfam" id="PF07729">
    <property type="entry name" value="FCD"/>
    <property type="match status" value="1"/>
</dbReference>
<dbReference type="PANTHER" id="PTHR43537">
    <property type="entry name" value="TRANSCRIPTIONAL REGULATOR, GNTR FAMILY"/>
    <property type="match status" value="1"/>
</dbReference>
<dbReference type="InterPro" id="IPR036388">
    <property type="entry name" value="WH-like_DNA-bd_sf"/>
</dbReference>
<dbReference type="Proteomes" id="UP000239494">
    <property type="component" value="Unassembled WGS sequence"/>
</dbReference>
<evidence type="ECO:0000313" key="6">
    <source>
        <dbReference type="Proteomes" id="UP000239494"/>
    </source>
</evidence>
<protein>
    <submittedName>
        <fullName evidence="5">GntR family transcriptional regulator</fullName>
    </submittedName>
</protein>
<comment type="caution">
    <text evidence="5">The sequence shown here is derived from an EMBL/GenBank/DDBJ whole genome shotgun (WGS) entry which is preliminary data.</text>
</comment>
<evidence type="ECO:0000256" key="2">
    <source>
        <dbReference type="ARBA" id="ARBA00023125"/>
    </source>
</evidence>
<accession>A0A2T0SE03</accession>
<keyword evidence="2" id="KW-0238">DNA-binding</keyword>
<sequence>MVSPVLQTTTTRDALVAEVRRRILSGELAPGEVLTENGLATTFGVARPTVRSALQVLVARHLVHAGGGRSLTVPVLTEDDVRDLFFVRTPLEVRAVREIVEKGLPLDRAEEFLVAMEALPATAGWAARVEAHTAFHVALVDCAGSARLSRIYPAVQEEMQLCLAQLHSAYPGPHDLAVEHRALLAVIAAGDADRACRAMSDHLSRAEARLTSSPSPHP</sequence>
<proteinExistence type="predicted"/>